<keyword evidence="11" id="KW-1185">Reference proteome</keyword>
<evidence type="ECO:0000256" key="7">
    <source>
        <dbReference type="SAM" id="SignalP"/>
    </source>
</evidence>
<dbReference type="PROSITE" id="PS50221">
    <property type="entry name" value="GAIN_B"/>
    <property type="match status" value="2"/>
</dbReference>
<keyword evidence="10" id="KW-0675">Receptor</keyword>
<feature type="transmembrane region" description="Helical" evidence="6">
    <location>
        <begin position="607"/>
        <end position="628"/>
    </location>
</feature>
<dbReference type="Proteomes" id="UP001174136">
    <property type="component" value="Unassembled WGS sequence"/>
</dbReference>
<feature type="domain" description="G-protein coupled receptors family 2 profile 2" evidence="9">
    <location>
        <begin position="553"/>
        <end position="776"/>
    </location>
</feature>
<protein>
    <submittedName>
        <fullName evidence="10">Adhesion G-protein coupled receptor G5</fullName>
    </submittedName>
</protein>
<sequence length="799" mass="88535">MVPLIVLVIFLGNFATLQTKGELFQNNVERSLKSDHKVQIPFSVLQRSQRQKRGRPAEEVLLVISLLNSSRFEGGGAGKEILGDLVLAVKVGNNPVSDLSENIQLFFKHNHTADDGTCVFWKDVPSGGSKWSSEGCNTSVHFGEFRCSCNHLSFFAVLVNPVASLDSTTAVNLSYISIIGSALSVICSILSLIIYTFLQRRRPDKSIGVHMQLTAAILCLHVSFLLGWLWSWLEGDGWVCQVFGGLLHWSLLGTITWTAIEGFHLYILLVRVFNIYIRKYLLKLSVVGWGVPTVIAVTCGLLHVYGTFTLIVTDSATNNNTTHTICWIRNQSTAQSTKPVIYILMLIYMGLMLLFNSAMLGLVVVKLWSLRSTAAGFRGLSDRNNKWKLMDREKRSRLCKDLVTVLGLSCVLGLAWSFSYTTYSTFSAPGLYLFTILNSLQGAGKEILGDLVLAVKVGNNPVSDLSENIQLFFKHNHTADDGTCVFWKDVPPGGGNWSSEGCNTSVNAGEFRCSCNHLSFFAVLVLTAAILCLHVSFLLGWLWSWLEGDGWVCQVFGGLLHWSLLGTITWTAIEGFHLYILLVRVFNINIRKYLLKLSVVGWGECSLVVWPAGVPTVIAVTCGLLHVYGTFTLTVTDSATNSNTTHTICWIRNQPTDQSTKPVIYILMLIYMGLMLLFNSAMLGLVVVKLWSLRSTAAGFRGTSDRNNKWKLMDREKRSRLCKDLVTVLGLSCVLGLAWSFSYTTYSSFSAPGLYLFTILNSLQGVFMFLWSLALSCKSGSENDSSAQYSSSKKISFSK</sequence>
<feature type="transmembrane region" description="Helical" evidence="6">
    <location>
        <begin position="210"/>
        <end position="230"/>
    </location>
</feature>
<feature type="domain" description="G-protein coupled receptors family 2 profile 2" evidence="9">
    <location>
        <begin position="173"/>
        <end position="453"/>
    </location>
</feature>
<dbReference type="InterPro" id="IPR017981">
    <property type="entry name" value="GPCR_2-like_7TM"/>
</dbReference>
<dbReference type="Gene3D" id="1.20.1070.10">
    <property type="entry name" value="Rhodopsin 7-helix transmembrane proteins"/>
    <property type="match status" value="2"/>
</dbReference>
<dbReference type="InterPro" id="IPR000203">
    <property type="entry name" value="GPS"/>
</dbReference>
<feature type="signal peptide" evidence="7">
    <location>
        <begin position="1"/>
        <end position="19"/>
    </location>
</feature>
<dbReference type="SMART" id="SM00303">
    <property type="entry name" value="GPS"/>
    <property type="match status" value="2"/>
</dbReference>
<dbReference type="Pfam" id="PF00002">
    <property type="entry name" value="7tm_2"/>
    <property type="match status" value="2"/>
</dbReference>
<dbReference type="InterPro" id="IPR046338">
    <property type="entry name" value="GAIN_dom_sf"/>
</dbReference>
<dbReference type="PROSITE" id="PS50261">
    <property type="entry name" value="G_PROTEIN_RECEP_F2_4"/>
    <property type="match status" value="2"/>
</dbReference>
<evidence type="ECO:0000313" key="10">
    <source>
        <dbReference type="EMBL" id="KAK0141774.1"/>
    </source>
</evidence>
<comment type="caution">
    <text evidence="10">The sequence shown here is derived from an EMBL/GenBank/DDBJ whole genome shotgun (WGS) entry which is preliminary data.</text>
</comment>
<evidence type="ECO:0000259" key="9">
    <source>
        <dbReference type="PROSITE" id="PS50261"/>
    </source>
</evidence>
<dbReference type="AlphaFoldDB" id="A0AA47MKJ3"/>
<organism evidence="10 11">
    <name type="scientific">Merluccius polli</name>
    <name type="common">Benguela hake</name>
    <name type="synonym">Merluccius cadenati</name>
    <dbReference type="NCBI Taxonomy" id="89951"/>
    <lineage>
        <taxon>Eukaryota</taxon>
        <taxon>Metazoa</taxon>
        <taxon>Chordata</taxon>
        <taxon>Craniata</taxon>
        <taxon>Vertebrata</taxon>
        <taxon>Euteleostomi</taxon>
        <taxon>Actinopterygii</taxon>
        <taxon>Neopterygii</taxon>
        <taxon>Teleostei</taxon>
        <taxon>Neoteleostei</taxon>
        <taxon>Acanthomorphata</taxon>
        <taxon>Zeiogadaria</taxon>
        <taxon>Gadariae</taxon>
        <taxon>Gadiformes</taxon>
        <taxon>Gadoidei</taxon>
        <taxon>Merlucciidae</taxon>
        <taxon>Merluccius</taxon>
    </lineage>
</organism>
<name>A0AA47MKJ3_MERPO</name>
<dbReference type="InterPro" id="IPR057244">
    <property type="entry name" value="GAIN_B"/>
</dbReference>
<feature type="transmembrane region" description="Helical" evidence="6">
    <location>
        <begin position="250"/>
        <end position="269"/>
    </location>
</feature>
<feature type="domain" description="GAIN-B" evidence="8">
    <location>
        <begin position="15"/>
        <end position="165"/>
    </location>
</feature>
<dbReference type="GO" id="GO:0007189">
    <property type="term" value="P:adenylate cyclase-activating G protein-coupled receptor signaling pathway"/>
    <property type="evidence" value="ECO:0007669"/>
    <property type="project" value="TreeGrafter"/>
</dbReference>
<feature type="transmembrane region" description="Helical" evidence="6">
    <location>
        <begin position="721"/>
        <end position="742"/>
    </location>
</feature>
<dbReference type="PANTHER" id="PTHR12011">
    <property type="entry name" value="ADHESION G-PROTEIN COUPLED RECEPTOR"/>
    <property type="match status" value="1"/>
</dbReference>
<dbReference type="Pfam" id="PF01825">
    <property type="entry name" value="GPS"/>
    <property type="match status" value="1"/>
</dbReference>
<feature type="transmembrane region" description="Helical" evidence="6">
    <location>
        <begin position="754"/>
        <end position="775"/>
    </location>
</feature>
<keyword evidence="3 6" id="KW-1133">Transmembrane helix</keyword>
<feature type="transmembrane region" description="Helical" evidence="6">
    <location>
        <begin position="340"/>
        <end position="365"/>
    </location>
</feature>
<feature type="transmembrane region" description="Helical" evidence="6">
    <location>
        <begin position="281"/>
        <end position="305"/>
    </location>
</feature>
<evidence type="ECO:0000313" key="11">
    <source>
        <dbReference type="Proteomes" id="UP001174136"/>
    </source>
</evidence>
<feature type="transmembrane region" description="Helical" evidence="6">
    <location>
        <begin position="173"/>
        <end position="198"/>
    </location>
</feature>
<comment type="subcellular location">
    <subcellularLocation>
        <location evidence="1">Membrane</location>
        <topology evidence="1">Multi-pass membrane protein</topology>
    </subcellularLocation>
</comment>
<dbReference type="PANTHER" id="PTHR12011:SF285">
    <property type="entry name" value="ADHESION G PROTEIN-COUPLED RECEPTOR G3"/>
    <property type="match status" value="1"/>
</dbReference>
<evidence type="ECO:0000256" key="1">
    <source>
        <dbReference type="ARBA" id="ARBA00004141"/>
    </source>
</evidence>
<evidence type="ECO:0000259" key="8">
    <source>
        <dbReference type="PROSITE" id="PS50221"/>
    </source>
</evidence>
<evidence type="ECO:0000256" key="6">
    <source>
        <dbReference type="SAM" id="Phobius"/>
    </source>
</evidence>
<evidence type="ECO:0000256" key="3">
    <source>
        <dbReference type="ARBA" id="ARBA00022989"/>
    </source>
</evidence>
<evidence type="ECO:0000256" key="4">
    <source>
        <dbReference type="ARBA" id="ARBA00023136"/>
    </source>
</evidence>
<keyword evidence="4 6" id="KW-0472">Membrane</keyword>
<dbReference type="GO" id="GO:0004930">
    <property type="term" value="F:G protein-coupled receptor activity"/>
    <property type="evidence" value="ECO:0007669"/>
    <property type="project" value="InterPro"/>
</dbReference>
<dbReference type="Gene3D" id="2.60.220.50">
    <property type="match status" value="1"/>
</dbReference>
<dbReference type="EMBL" id="JAOPHQ010003741">
    <property type="protein sequence ID" value="KAK0141774.1"/>
    <property type="molecule type" value="Genomic_DNA"/>
</dbReference>
<evidence type="ECO:0000256" key="5">
    <source>
        <dbReference type="ARBA" id="ARBA00023157"/>
    </source>
</evidence>
<dbReference type="GO" id="GO:0005886">
    <property type="term" value="C:plasma membrane"/>
    <property type="evidence" value="ECO:0007669"/>
    <property type="project" value="TreeGrafter"/>
</dbReference>
<dbReference type="GO" id="GO:0007166">
    <property type="term" value="P:cell surface receptor signaling pathway"/>
    <property type="evidence" value="ECO:0007669"/>
    <property type="project" value="InterPro"/>
</dbReference>
<dbReference type="InterPro" id="IPR000832">
    <property type="entry name" value="GPCR_2_secretin-like"/>
</dbReference>
<proteinExistence type="predicted"/>
<keyword evidence="2 6" id="KW-0812">Transmembrane</keyword>
<feature type="transmembrane region" description="Helical" evidence="6">
    <location>
        <begin position="520"/>
        <end position="543"/>
    </location>
</feature>
<feature type="domain" description="GAIN-B" evidence="8">
    <location>
        <begin position="369"/>
        <end position="531"/>
    </location>
</feature>
<evidence type="ECO:0000256" key="2">
    <source>
        <dbReference type="ARBA" id="ARBA00022692"/>
    </source>
</evidence>
<keyword evidence="7" id="KW-0732">Signal</keyword>
<gene>
    <name evidence="10" type="primary">Adgrg5_1</name>
    <name evidence="10" type="ORF">N1851_020559</name>
</gene>
<reference evidence="10" key="1">
    <citation type="journal article" date="2023" name="Front. Mar. Sci.">
        <title>A new Merluccius polli reference genome to investigate the effects of global change in West African waters.</title>
        <authorList>
            <person name="Mateo J.L."/>
            <person name="Blanco-Fernandez C."/>
            <person name="Garcia-Vazquez E."/>
            <person name="Machado-Schiaffino G."/>
        </authorList>
    </citation>
    <scope>NUCLEOTIDE SEQUENCE</scope>
    <source>
        <strain evidence="10">C29</strain>
        <tissue evidence="10">Fin</tissue>
    </source>
</reference>
<accession>A0AA47MKJ3</accession>
<feature type="chain" id="PRO_5041461633" evidence="7">
    <location>
        <begin position="20"/>
        <end position="799"/>
    </location>
</feature>
<feature type="transmembrane region" description="Helical" evidence="6">
    <location>
        <begin position="563"/>
        <end position="586"/>
    </location>
</feature>
<keyword evidence="5" id="KW-1015">Disulfide bond</keyword>
<feature type="transmembrane region" description="Helical" evidence="6">
    <location>
        <begin position="663"/>
        <end position="688"/>
    </location>
</feature>